<organism evidence="1 2">
    <name type="scientific">Ambrosiozyma monospora</name>
    <name type="common">Yeast</name>
    <name type="synonym">Endomycopsis monosporus</name>
    <dbReference type="NCBI Taxonomy" id="43982"/>
    <lineage>
        <taxon>Eukaryota</taxon>
        <taxon>Fungi</taxon>
        <taxon>Dikarya</taxon>
        <taxon>Ascomycota</taxon>
        <taxon>Saccharomycotina</taxon>
        <taxon>Pichiomycetes</taxon>
        <taxon>Pichiales</taxon>
        <taxon>Pichiaceae</taxon>
        <taxon>Ambrosiozyma</taxon>
    </lineage>
</organism>
<gene>
    <name evidence="1" type="ORF">Amon02_000491000</name>
</gene>
<proteinExistence type="predicted"/>
<sequence>MVYGDFKTVCENSPIPLCILISPLGANLDEIGFPGILPTCYARSVNMANTLVFQIGVSVIHIFTLIIMQIIVYLTRRRYTAIGRKEMIFFFWCFIGFTVGTLIVDTGVSPPGSPSSGYFVAFQVAMTGSCCWSLMYAGLTAFNYWEDGSFWSMLTLCISTLVIFAVNYIVAIFTFKEGWSTIINPAHTTALFTLFFVINAMFLFVYLVSQVLVCFCVLGFNLWALGALSLSVFFFVAAELLLYAFNHSICTSLNHYVDGAIFSTLGNMFAIMMVYKYWDIITFDDDEYYTYTQVVPGIGNGKRDIEKTLH</sequence>
<evidence type="ECO:0000313" key="2">
    <source>
        <dbReference type="Proteomes" id="UP001165064"/>
    </source>
</evidence>
<comment type="caution">
    <text evidence="1">The sequence shown here is derived from an EMBL/GenBank/DDBJ whole genome shotgun (WGS) entry which is preliminary data.</text>
</comment>
<accession>A0ACB5T4I4</accession>
<dbReference type="Proteomes" id="UP001165064">
    <property type="component" value="Unassembled WGS sequence"/>
</dbReference>
<keyword evidence="2" id="KW-1185">Reference proteome</keyword>
<reference evidence="1" key="1">
    <citation type="submission" date="2023-04" db="EMBL/GenBank/DDBJ databases">
        <title>Ambrosiozyma monospora NBRC 10751.</title>
        <authorList>
            <person name="Ichikawa N."/>
            <person name="Sato H."/>
            <person name="Tonouchi N."/>
        </authorList>
    </citation>
    <scope>NUCLEOTIDE SEQUENCE</scope>
    <source>
        <strain evidence="1">NBRC 10751</strain>
    </source>
</reference>
<name>A0ACB5T4I4_AMBMO</name>
<dbReference type="EMBL" id="BSXS01003489">
    <property type="protein sequence ID" value="GME81397.1"/>
    <property type="molecule type" value="Genomic_DNA"/>
</dbReference>
<evidence type="ECO:0000313" key="1">
    <source>
        <dbReference type="EMBL" id="GME81397.1"/>
    </source>
</evidence>
<protein>
    <submittedName>
        <fullName evidence="1">Unnamed protein product</fullName>
    </submittedName>
</protein>